<dbReference type="VEuPathDB" id="FungiDB:RhiirFUN_005877"/>
<reference evidence="2 3" key="1">
    <citation type="journal article" date="2013" name="Proc. Natl. Acad. Sci. U.S.A.">
        <title>Genome of an arbuscular mycorrhizal fungus provides insight into the oldest plant symbiosis.</title>
        <authorList>
            <person name="Tisserant E."/>
            <person name="Malbreil M."/>
            <person name="Kuo A."/>
            <person name="Kohler A."/>
            <person name="Symeonidi A."/>
            <person name="Balestrini R."/>
            <person name="Charron P."/>
            <person name="Duensing N."/>
            <person name="Frei Dit Frey N."/>
            <person name="Gianinazzi-Pearson V."/>
            <person name="Gilbert L.B."/>
            <person name="Handa Y."/>
            <person name="Herr J.R."/>
            <person name="Hijri M."/>
            <person name="Koul R."/>
            <person name="Kawaguchi M."/>
            <person name="Krajinski F."/>
            <person name="Lammers P.J."/>
            <person name="Masclaux F.G."/>
            <person name="Murat C."/>
            <person name="Morin E."/>
            <person name="Ndikumana S."/>
            <person name="Pagni M."/>
            <person name="Petitpierre D."/>
            <person name="Requena N."/>
            <person name="Rosikiewicz P."/>
            <person name="Riley R."/>
            <person name="Saito K."/>
            <person name="San Clemente H."/>
            <person name="Shapiro H."/>
            <person name="van Tuinen D."/>
            <person name="Becard G."/>
            <person name="Bonfante P."/>
            <person name="Paszkowski U."/>
            <person name="Shachar-Hill Y.Y."/>
            <person name="Tuskan G.A."/>
            <person name="Young P.W."/>
            <person name="Sanders I.R."/>
            <person name="Henrissat B."/>
            <person name="Rensing S.A."/>
            <person name="Grigoriev I.V."/>
            <person name="Corradi N."/>
            <person name="Roux C."/>
            <person name="Martin F."/>
        </authorList>
    </citation>
    <scope>NUCLEOTIDE SEQUENCE [LARGE SCALE GENOMIC DNA]</scope>
    <source>
        <strain evidence="3">DAOM 181602 / DAOM 197198 / MUCL 43194</strain>
        <strain evidence="2">DAOM 197198</strain>
    </source>
</reference>
<proteinExistence type="predicted"/>
<reference evidence="1" key="2">
    <citation type="submission" date="2013-07" db="EMBL/GenBank/DDBJ databases">
        <title>The genome of an arbuscular mycorrhizal fungus provides insights into the evolution of the oldest plant symbiosis.</title>
        <authorList>
            <consortium name="DOE Joint Genome Institute"/>
            <person name="Tisserant E."/>
            <person name="Malbreil M."/>
            <person name="Kuo A."/>
            <person name="Kohler A."/>
            <person name="Symeonidi A."/>
            <person name="Balestrini R."/>
            <person name="Charron P."/>
            <person name="Duensing N."/>
            <person name="Frei-dit-Frey N."/>
            <person name="Gianinazzi-Pearson V."/>
            <person name="Gilbert B."/>
            <person name="Handa Y."/>
            <person name="Hijri M."/>
            <person name="Kaul R."/>
            <person name="Kawaguchi M."/>
            <person name="Krajinski F."/>
            <person name="Lammers P."/>
            <person name="Lapierre D."/>
            <person name="Masclaux F.G."/>
            <person name="Murat C."/>
            <person name="Morin E."/>
            <person name="Ndikumana S."/>
            <person name="Pagni M."/>
            <person name="Petitpierre D."/>
            <person name="Requena N."/>
            <person name="Rosikiewicz P."/>
            <person name="Riley R."/>
            <person name="Saito K."/>
            <person name="San Clemente H."/>
            <person name="Shapiro H."/>
            <person name="van Tuinen D."/>
            <person name="Becard G."/>
            <person name="Bonfante P."/>
            <person name="Paszkowski U."/>
            <person name="Shachar-Hill Y."/>
            <person name="Young J.P."/>
            <person name="Sanders I.R."/>
            <person name="Henrissat B."/>
            <person name="Rensing S.A."/>
            <person name="Grigoriev I.V."/>
            <person name="Corradi N."/>
            <person name="Roux C."/>
            <person name="Martin F."/>
        </authorList>
    </citation>
    <scope>NUCLEOTIDE SEQUENCE</scope>
    <source>
        <strain evidence="1">DAOM 197198</strain>
    </source>
</reference>
<dbReference type="EMBL" id="KI277258">
    <property type="protein sequence ID" value="ESA20511.1"/>
    <property type="molecule type" value="Genomic_DNA"/>
</dbReference>
<organism evidence="1">
    <name type="scientific">Rhizophagus irregularis (strain DAOM 181602 / DAOM 197198 / MUCL 43194)</name>
    <name type="common">Arbuscular mycorrhizal fungus</name>
    <name type="synonym">Glomus intraradices</name>
    <dbReference type="NCBI Taxonomy" id="747089"/>
    <lineage>
        <taxon>Eukaryota</taxon>
        <taxon>Fungi</taxon>
        <taxon>Fungi incertae sedis</taxon>
        <taxon>Mucoromycota</taxon>
        <taxon>Glomeromycotina</taxon>
        <taxon>Glomeromycetes</taxon>
        <taxon>Glomerales</taxon>
        <taxon>Glomeraceae</taxon>
        <taxon>Rhizophagus</taxon>
    </lineage>
</organism>
<dbReference type="AlphaFoldDB" id="U9UY53"/>
<protein>
    <submittedName>
        <fullName evidence="1">Uncharacterized protein</fullName>
    </submittedName>
</protein>
<evidence type="ECO:0000313" key="3">
    <source>
        <dbReference type="Proteomes" id="UP000018888"/>
    </source>
</evidence>
<evidence type="ECO:0000313" key="1">
    <source>
        <dbReference type="EMBL" id="ESA20511.1"/>
    </source>
</evidence>
<keyword evidence="3" id="KW-1185">Reference proteome</keyword>
<sequence length="99" mass="11285">MEQPSVTCFATQSVDYLAQTHDPKTLKCSSSQYQRQREQCLTNVAKTQSSSYVPRYNRSLQNRRIQRKIRQSRTMNTSDGVVSVNHGAVKKSLGGKEKF</sequence>
<accession>U9UY53</accession>
<dbReference type="EMBL" id="AUPC02000227">
    <property type="protein sequence ID" value="POG64964.1"/>
    <property type="molecule type" value="Genomic_DNA"/>
</dbReference>
<dbReference type="HOGENOM" id="CLU_164936_0_0_1"/>
<evidence type="ECO:0000313" key="2">
    <source>
        <dbReference type="EMBL" id="POG64964.1"/>
    </source>
</evidence>
<reference evidence="2 3" key="3">
    <citation type="journal article" date="2018" name="New Phytol.">
        <title>High intraspecific genome diversity in the model arbuscular mycorrhizal symbiont Rhizophagus irregularis.</title>
        <authorList>
            <person name="Chen E.C.H."/>
            <person name="Morin E."/>
            <person name="Beaudet D."/>
            <person name="Noel J."/>
            <person name="Yildirir G."/>
            <person name="Ndikumana S."/>
            <person name="Charron P."/>
            <person name="St-Onge C."/>
            <person name="Giorgi J."/>
            <person name="Kruger M."/>
            <person name="Marton T."/>
            <person name="Ropars J."/>
            <person name="Grigoriev I.V."/>
            <person name="Hainaut M."/>
            <person name="Henrissat B."/>
            <person name="Roux C."/>
            <person name="Martin F."/>
            <person name="Corradi N."/>
        </authorList>
    </citation>
    <scope>NUCLEOTIDE SEQUENCE [LARGE SCALE GENOMIC DNA]</scope>
    <source>
        <strain evidence="3">DAOM 181602 / DAOM 197198 / MUCL 43194</strain>
        <strain evidence="2">DAOM 197198</strain>
    </source>
</reference>
<name>U9UY53_RHIID</name>
<dbReference type="Proteomes" id="UP000018888">
    <property type="component" value="Unassembled WGS sequence"/>
</dbReference>
<gene>
    <name evidence="2" type="ORF">GLOIN_2v1782321</name>
    <name evidence="1" type="ORF">GLOINDRAFT_18445</name>
</gene>